<evidence type="ECO:0000256" key="2">
    <source>
        <dbReference type="ARBA" id="ARBA00022801"/>
    </source>
</evidence>
<evidence type="ECO:0000313" key="5">
    <source>
        <dbReference type="Proteomes" id="UP000028401"/>
    </source>
</evidence>
<dbReference type="Pfam" id="PF00857">
    <property type="entry name" value="Isochorismatase"/>
    <property type="match status" value="1"/>
</dbReference>
<organism evidence="4 5">
    <name type="scientific">Lactococcus cremoris subsp. cremoris GE214</name>
    <dbReference type="NCBI Taxonomy" id="1415168"/>
    <lineage>
        <taxon>Bacteria</taxon>
        <taxon>Bacillati</taxon>
        <taxon>Bacillota</taxon>
        <taxon>Bacilli</taxon>
        <taxon>Lactobacillales</taxon>
        <taxon>Streptococcaceae</taxon>
        <taxon>Lactococcus</taxon>
        <taxon>Lactococcus cremoris subsp. cremoris</taxon>
    </lineage>
</organism>
<evidence type="ECO:0000256" key="1">
    <source>
        <dbReference type="ARBA" id="ARBA00006336"/>
    </source>
</evidence>
<accession>A0A084ABW8</accession>
<dbReference type="CDD" id="cd00431">
    <property type="entry name" value="cysteine_hydrolases"/>
    <property type="match status" value="1"/>
</dbReference>
<dbReference type="SUPFAM" id="SSF52499">
    <property type="entry name" value="Isochorismatase-like hydrolases"/>
    <property type="match status" value="1"/>
</dbReference>
<comment type="similarity">
    <text evidence="1">Belongs to the isochorismatase family.</text>
</comment>
<feature type="domain" description="Isochorismatase-like" evidence="3">
    <location>
        <begin position="19"/>
        <end position="183"/>
    </location>
</feature>
<evidence type="ECO:0000313" key="4">
    <source>
        <dbReference type="EMBL" id="KEY62797.1"/>
    </source>
</evidence>
<dbReference type="Gene3D" id="3.40.50.850">
    <property type="entry name" value="Isochorismatase-like"/>
    <property type="match status" value="1"/>
</dbReference>
<reference evidence="4 5" key="1">
    <citation type="submission" date="2014-06" db="EMBL/GenBank/DDBJ databases">
        <title>Draft genome sequence of the putrescine producing strain Lactococcus lactis subsp cremoris GE214.</title>
        <authorList>
            <person name="Ladero V."/>
            <person name="Linares D.M."/>
            <person name="del Rio B."/>
            <person name="Mayo B."/>
            <person name="Martin M.C."/>
            <person name="Fernandez M."/>
            <person name="Alvarez M.A."/>
        </authorList>
    </citation>
    <scope>NUCLEOTIDE SEQUENCE [LARGE SCALE GENOMIC DNA]</scope>
    <source>
        <strain evidence="4 5">GE214</strain>
    </source>
</reference>
<dbReference type="InterPro" id="IPR000868">
    <property type="entry name" value="Isochorismatase-like_dom"/>
</dbReference>
<protein>
    <submittedName>
        <fullName evidence="4">Putative isochorismatase</fullName>
    </submittedName>
</protein>
<gene>
    <name evidence="4" type="ORF">U725_01022</name>
</gene>
<name>A0A084ABW8_LACLC</name>
<dbReference type="PANTHER" id="PTHR43540:SF1">
    <property type="entry name" value="ISOCHORISMATASE HYDROLASE"/>
    <property type="match status" value="1"/>
</dbReference>
<comment type="caution">
    <text evidence="4">The sequence shown here is derived from an EMBL/GenBank/DDBJ whole genome shotgun (WGS) entry which is preliminary data.</text>
</comment>
<proteinExistence type="inferred from homology"/>
<dbReference type="InterPro" id="IPR036380">
    <property type="entry name" value="Isochorismatase-like_sf"/>
</dbReference>
<dbReference type="EMBL" id="AZSI01000022">
    <property type="protein sequence ID" value="KEY62797.1"/>
    <property type="molecule type" value="Genomic_DNA"/>
</dbReference>
<dbReference type="PANTHER" id="PTHR43540">
    <property type="entry name" value="PEROXYUREIDOACRYLATE/UREIDOACRYLATE AMIDOHYDROLASE-RELATED"/>
    <property type="match status" value="1"/>
</dbReference>
<evidence type="ECO:0000259" key="3">
    <source>
        <dbReference type="Pfam" id="PF00857"/>
    </source>
</evidence>
<keyword evidence="2" id="KW-0378">Hydrolase</keyword>
<dbReference type="GO" id="GO:0016787">
    <property type="term" value="F:hydrolase activity"/>
    <property type="evidence" value="ECO:0007669"/>
    <property type="project" value="UniProtKB-KW"/>
</dbReference>
<dbReference type="InterPro" id="IPR050272">
    <property type="entry name" value="Isochorismatase-like_hydrls"/>
</dbReference>
<dbReference type="PATRIC" id="fig|1415168.3.peg.1085"/>
<dbReference type="AlphaFoldDB" id="A0A084ABW8"/>
<sequence length="193" mass="21891">MEENLKDFLITKREAMQNSALIIIDLQAFIKKLAKKAEPYGWDKIIENNRALIAAFDQANQPVYLVTVEPKILWKSAKEAFSRMILQDELDNNSRLRKLVKFGPSAFKQSDDDLADELKKLSVSKIYVTGVSMSNGVVKTAKDGAESAFESFIIEDACADRKLKNYQKTLTEIPEFGKVIKTKEIIEELNKNV</sequence>
<dbReference type="Proteomes" id="UP000028401">
    <property type="component" value="Unassembled WGS sequence"/>
</dbReference>